<accession>A0A1G6DZL2</accession>
<feature type="coiled-coil region" evidence="4">
    <location>
        <begin position="139"/>
        <end position="166"/>
    </location>
</feature>
<dbReference type="STRING" id="665467.SAMN02982931_03956"/>
<dbReference type="Gene3D" id="2.40.420.20">
    <property type="match status" value="1"/>
</dbReference>
<feature type="domain" description="CusB-like beta-barrel" evidence="7">
    <location>
        <begin position="210"/>
        <end position="281"/>
    </location>
</feature>
<dbReference type="InterPro" id="IPR058625">
    <property type="entry name" value="MdtA-like_BSH"/>
</dbReference>
<evidence type="ECO:0000259" key="7">
    <source>
        <dbReference type="Pfam" id="PF25954"/>
    </source>
</evidence>
<dbReference type="SUPFAM" id="SSF111369">
    <property type="entry name" value="HlyD-like secretion proteins"/>
    <property type="match status" value="1"/>
</dbReference>
<dbReference type="Gene3D" id="2.40.30.170">
    <property type="match status" value="1"/>
</dbReference>
<keyword evidence="3" id="KW-0813">Transport</keyword>
<dbReference type="Pfam" id="PF25954">
    <property type="entry name" value="Beta-barrel_RND_2"/>
    <property type="match status" value="1"/>
</dbReference>
<evidence type="ECO:0000256" key="3">
    <source>
        <dbReference type="ARBA" id="ARBA00022448"/>
    </source>
</evidence>
<gene>
    <name evidence="9" type="ORF">SAMN02982931_03956</name>
</gene>
<evidence type="ECO:0000259" key="6">
    <source>
        <dbReference type="Pfam" id="PF25917"/>
    </source>
</evidence>
<dbReference type="GO" id="GO:1990281">
    <property type="term" value="C:efflux pump complex"/>
    <property type="evidence" value="ECO:0007669"/>
    <property type="project" value="TreeGrafter"/>
</dbReference>
<dbReference type="Pfam" id="PF25967">
    <property type="entry name" value="RND-MFP_C"/>
    <property type="match status" value="1"/>
</dbReference>
<evidence type="ECO:0000259" key="8">
    <source>
        <dbReference type="Pfam" id="PF25967"/>
    </source>
</evidence>
<dbReference type="PANTHER" id="PTHR30469:SF38">
    <property type="entry name" value="HLYD FAMILY SECRETION PROTEIN"/>
    <property type="match status" value="1"/>
</dbReference>
<proteinExistence type="inferred from homology"/>
<dbReference type="Pfam" id="PF25917">
    <property type="entry name" value="BSH_RND"/>
    <property type="match status" value="1"/>
</dbReference>
<dbReference type="Proteomes" id="UP000199071">
    <property type="component" value="Unassembled WGS sequence"/>
</dbReference>
<sequence length="361" mass="37057">MSFRSMSIAPFSVVALCLALAACQDDTPAPAPPRTARVVEVSPAPMVMSAEGSGSIAAQTTTNVGFLVGGRVNARLVDVGDTVTAGEPIASIDPSDLQNQLDSAKGQVSAAQAAVDQAAPEEAAKKKLLADGFTTQAEYNLALRALQNAQADLASAQAQQRLAEDQLGYANLASPVAGAVTRTGADPGQVVQAGQMIIEVADTGALDAVFAVSQNIASLATIGVPVTVWLQSDPNISVVGAVRQIAPEADPTTGTYTIKVGLKDPPAVMRLGALVRGRVQSDGKEVYSVPPTALLQTGEKGEVWVVGSDNAVHKTPVTVERYDTDAVLISEGLKKGDLVVIAGVNSLAEGQVVNVDKVEAK</sequence>
<name>A0A1G6DZL2_9HYPH</name>
<dbReference type="PANTHER" id="PTHR30469">
    <property type="entry name" value="MULTIDRUG RESISTANCE PROTEIN MDTA"/>
    <property type="match status" value="1"/>
</dbReference>
<comment type="subcellular location">
    <subcellularLocation>
        <location evidence="1">Cell envelope</location>
    </subcellularLocation>
</comment>
<evidence type="ECO:0000256" key="2">
    <source>
        <dbReference type="ARBA" id="ARBA00009477"/>
    </source>
</evidence>
<keyword evidence="10" id="KW-1185">Reference proteome</keyword>
<dbReference type="Gene3D" id="1.10.287.470">
    <property type="entry name" value="Helix hairpin bin"/>
    <property type="match status" value="1"/>
</dbReference>
<organism evidence="9 10">
    <name type="scientific">Bauldia litoralis</name>
    <dbReference type="NCBI Taxonomy" id="665467"/>
    <lineage>
        <taxon>Bacteria</taxon>
        <taxon>Pseudomonadati</taxon>
        <taxon>Pseudomonadota</taxon>
        <taxon>Alphaproteobacteria</taxon>
        <taxon>Hyphomicrobiales</taxon>
        <taxon>Kaistiaceae</taxon>
        <taxon>Bauldia</taxon>
    </lineage>
</organism>
<evidence type="ECO:0000313" key="10">
    <source>
        <dbReference type="Proteomes" id="UP000199071"/>
    </source>
</evidence>
<dbReference type="AlphaFoldDB" id="A0A1G6DZL2"/>
<dbReference type="InterPro" id="IPR006143">
    <property type="entry name" value="RND_pump_MFP"/>
</dbReference>
<dbReference type="InterPro" id="IPR058792">
    <property type="entry name" value="Beta-barrel_RND_2"/>
</dbReference>
<feature type="domain" description="Multidrug resistance protein MdtA-like barrel-sandwich hybrid" evidence="6">
    <location>
        <begin position="63"/>
        <end position="196"/>
    </location>
</feature>
<feature type="signal peptide" evidence="5">
    <location>
        <begin position="1"/>
        <end position="21"/>
    </location>
</feature>
<protein>
    <submittedName>
        <fullName evidence="9">RND family efflux transporter, MFP subunit</fullName>
    </submittedName>
</protein>
<comment type="similarity">
    <text evidence="2">Belongs to the membrane fusion protein (MFP) (TC 8.A.1) family.</text>
</comment>
<feature type="chain" id="PRO_5011528633" evidence="5">
    <location>
        <begin position="22"/>
        <end position="361"/>
    </location>
</feature>
<dbReference type="NCBIfam" id="TIGR01730">
    <property type="entry name" value="RND_mfp"/>
    <property type="match status" value="1"/>
</dbReference>
<keyword evidence="5" id="KW-0732">Signal</keyword>
<dbReference type="InterPro" id="IPR058627">
    <property type="entry name" value="MdtA-like_C"/>
</dbReference>
<evidence type="ECO:0000313" key="9">
    <source>
        <dbReference type="EMBL" id="SDB50604.1"/>
    </source>
</evidence>
<evidence type="ECO:0000256" key="5">
    <source>
        <dbReference type="SAM" id="SignalP"/>
    </source>
</evidence>
<feature type="domain" description="Multidrug resistance protein MdtA-like C-terminal permuted SH3" evidence="8">
    <location>
        <begin position="291"/>
        <end position="344"/>
    </location>
</feature>
<dbReference type="PROSITE" id="PS51257">
    <property type="entry name" value="PROKAR_LIPOPROTEIN"/>
    <property type="match status" value="1"/>
</dbReference>
<dbReference type="Gene3D" id="2.40.50.100">
    <property type="match status" value="1"/>
</dbReference>
<dbReference type="EMBL" id="FMXQ01000009">
    <property type="protein sequence ID" value="SDB50604.1"/>
    <property type="molecule type" value="Genomic_DNA"/>
</dbReference>
<reference evidence="9 10" key="1">
    <citation type="submission" date="2016-10" db="EMBL/GenBank/DDBJ databases">
        <authorList>
            <person name="de Groot N.N."/>
        </authorList>
    </citation>
    <scope>NUCLEOTIDE SEQUENCE [LARGE SCALE GENOMIC DNA]</scope>
    <source>
        <strain evidence="9 10">ATCC 35022</strain>
    </source>
</reference>
<keyword evidence="4" id="KW-0175">Coiled coil</keyword>
<dbReference type="GO" id="GO:0015562">
    <property type="term" value="F:efflux transmembrane transporter activity"/>
    <property type="evidence" value="ECO:0007669"/>
    <property type="project" value="TreeGrafter"/>
</dbReference>
<evidence type="ECO:0000256" key="1">
    <source>
        <dbReference type="ARBA" id="ARBA00004196"/>
    </source>
</evidence>
<evidence type="ECO:0000256" key="4">
    <source>
        <dbReference type="SAM" id="Coils"/>
    </source>
</evidence>